<dbReference type="EMBL" id="DS499597">
    <property type="protein sequence ID" value="EDP51415.1"/>
    <property type="molecule type" value="Genomic_DNA"/>
</dbReference>
<feature type="region of interest" description="Disordered" evidence="1">
    <location>
        <begin position="1"/>
        <end position="44"/>
    </location>
</feature>
<feature type="compositionally biased region" description="Basic residues" evidence="1">
    <location>
        <begin position="13"/>
        <end position="28"/>
    </location>
</feature>
<keyword evidence="3" id="KW-1185">Reference proteome</keyword>
<accession>B0Y3H4</accession>
<evidence type="ECO:0000256" key="1">
    <source>
        <dbReference type="SAM" id="MobiDB-lite"/>
    </source>
</evidence>
<gene>
    <name evidence="2" type="ORF">AFUB_054210</name>
</gene>
<dbReference type="VEuPathDB" id="FungiDB:AFUB_054210"/>
<proteinExistence type="predicted"/>
<sequence length="155" mass="17231">MNHRPEVIPLRAHPPRHAPRARRRRRRFTPPAGGTPDPGAQRRHDGCGIRAWDANPDCWRLRLALLGDFQDVEWDRCPCEAEELGEGGGEVQGGLREVKDRTVGVEVVFDASVSSGGFRLDDVGPVGRFVRLSIVEAIVGLMIMEDAGVMESLRW</sequence>
<evidence type="ECO:0000313" key="2">
    <source>
        <dbReference type="EMBL" id="EDP51415.1"/>
    </source>
</evidence>
<reference evidence="2 3" key="1">
    <citation type="journal article" date="2008" name="PLoS Genet.">
        <title>Genomic islands in the pathogenic filamentous fungus Aspergillus fumigatus.</title>
        <authorList>
            <person name="Fedorova N.D."/>
            <person name="Khaldi N."/>
            <person name="Joardar V.S."/>
            <person name="Maiti R."/>
            <person name="Amedeo P."/>
            <person name="Anderson M.J."/>
            <person name="Crabtree J."/>
            <person name="Silva J.C."/>
            <person name="Badger J.H."/>
            <person name="Albarraq A."/>
            <person name="Angiuoli S."/>
            <person name="Bussey H."/>
            <person name="Bowyer P."/>
            <person name="Cotty P.J."/>
            <person name="Dyer P.S."/>
            <person name="Egan A."/>
            <person name="Galens K."/>
            <person name="Fraser-Liggett C.M."/>
            <person name="Haas B.J."/>
            <person name="Inman J.M."/>
            <person name="Kent R."/>
            <person name="Lemieux S."/>
            <person name="Malavazi I."/>
            <person name="Orvis J."/>
            <person name="Roemer T."/>
            <person name="Ronning C.M."/>
            <person name="Sundaram J.P."/>
            <person name="Sutton G."/>
            <person name="Turner G."/>
            <person name="Venter J.C."/>
            <person name="White O.R."/>
            <person name="Whitty B.R."/>
            <person name="Youngman P."/>
            <person name="Wolfe K.H."/>
            <person name="Goldman G.H."/>
            <person name="Wortman J.R."/>
            <person name="Jiang B."/>
            <person name="Denning D.W."/>
            <person name="Nierman W.C."/>
        </authorList>
    </citation>
    <scope>NUCLEOTIDE SEQUENCE [LARGE SCALE GENOMIC DNA]</scope>
    <source>
        <strain evidence="3">CBS 144.89 / FGSC A1163 / CEA10</strain>
    </source>
</reference>
<protein>
    <submittedName>
        <fullName evidence="2">Uncharacterized protein</fullName>
    </submittedName>
</protein>
<name>B0Y3H4_ASPFC</name>
<dbReference type="HOGENOM" id="CLU_1695070_0_0_1"/>
<organism evidence="2 3">
    <name type="scientific">Aspergillus fumigatus (strain CBS 144.89 / FGSC A1163 / CEA10)</name>
    <name type="common">Neosartorya fumigata</name>
    <dbReference type="NCBI Taxonomy" id="451804"/>
    <lineage>
        <taxon>Eukaryota</taxon>
        <taxon>Fungi</taxon>
        <taxon>Dikarya</taxon>
        <taxon>Ascomycota</taxon>
        <taxon>Pezizomycotina</taxon>
        <taxon>Eurotiomycetes</taxon>
        <taxon>Eurotiomycetidae</taxon>
        <taxon>Eurotiales</taxon>
        <taxon>Aspergillaceae</taxon>
        <taxon>Aspergillus</taxon>
        <taxon>Aspergillus subgen. Fumigati</taxon>
    </lineage>
</organism>
<feature type="compositionally biased region" description="Low complexity" evidence="1">
    <location>
        <begin position="29"/>
        <end position="39"/>
    </location>
</feature>
<evidence type="ECO:0000313" key="3">
    <source>
        <dbReference type="Proteomes" id="UP000001699"/>
    </source>
</evidence>
<dbReference type="AlphaFoldDB" id="B0Y3H4"/>
<dbReference type="Proteomes" id="UP000001699">
    <property type="component" value="Unassembled WGS sequence"/>
</dbReference>